<dbReference type="Proteomes" id="UP001291999">
    <property type="component" value="Unassembled WGS sequence"/>
</dbReference>
<dbReference type="EMBL" id="JAXQPW010000002">
    <property type="protein sequence ID" value="MDZ5662187.1"/>
    <property type="molecule type" value="Genomic_DNA"/>
</dbReference>
<dbReference type="PANTHER" id="PTHR37309">
    <property type="entry name" value="SLR0284 PROTEIN"/>
    <property type="match status" value="1"/>
</dbReference>
<accession>A0ABU5KB38</accession>
<evidence type="ECO:0000313" key="2">
    <source>
        <dbReference type="EMBL" id="MDZ5662187.1"/>
    </source>
</evidence>
<keyword evidence="1" id="KW-1133">Transmembrane helix</keyword>
<dbReference type="RefSeq" id="WP_172272077.1">
    <property type="nucleotide sequence ID" value="NZ_JAXQPW010000002.1"/>
</dbReference>
<organism evidence="2 3">
    <name type="scientific">Nocardioides renjunii</name>
    <dbReference type="NCBI Taxonomy" id="3095075"/>
    <lineage>
        <taxon>Bacteria</taxon>
        <taxon>Bacillati</taxon>
        <taxon>Actinomycetota</taxon>
        <taxon>Actinomycetes</taxon>
        <taxon>Propionibacteriales</taxon>
        <taxon>Nocardioidaceae</taxon>
        <taxon>Nocardioides</taxon>
    </lineage>
</organism>
<comment type="caution">
    <text evidence="2">The sequence shown here is derived from an EMBL/GenBank/DDBJ whole genome shotgun (WGS) entry which is preliminary data.</text>
</comment>
<name>A0ABU5KB38_9ACTN</name>
<keyword evidence="1" id="KW-0812">Transmembrane</keyword>
<feature type="transmembrane region" description="Helical" evidence="1">
    <location>
        <begin position="91"/>
        <end position="113"/>
    </location>
</feature>
<keyword evidence="3" id="KW-1185">Reference proteome</keyword>
<feature type="transmembrane region" description="Helical" evidence="1">
    <location>
        <begin position="30"/>
        <end position="49"/>
    </location>
</feature>
<gene>
    <name evidence="2" type="ORF">SFC79_10465</name>
</gene>
<dbReference type="InterPro" id="IPR007165">
    <property type="entry name" value="Phage_holin_4_2"/>
</dbReference>
<keyword evidence="1" id="KW-0472">Membrane</keyword>
<evidence type="ECO:0000313" key="3">
    <source>
        <dbReference type="Proteomes" id="UP001291999"/>
    </source>
</evidence>
<feature type="transmembrane region" description="Helical" evidence="1">
    <location>
        <begin position="56"/>
        <end position="79"/>
    </location>
</feature>
<evidence type="ECO:0000256" key="1">
    <source>
        <dbReference type="SAM" id="Phobius"/>
    </source>
</evidence>
<protein>
    <submittedName>
        <fullName evidence="2">Phage holin family protein</fullName>
    </submittedName>
</protein>
<sequence>MLVKLLLAWIVVAAAIAAAAAVVPSVEIDGGVLSLLWVALLFGLVNALIGPVLQLLALPLTIITLGLFALVVNGILLAITAGLTDSLDVGGLLSTTLAAIVISVVTAVLLFVLDRVLGGPRAAHPAQA</sequence>
<proteinExistence type="predicted"/>
<dbReference type="PANTHER" id="PTHR37309:SF1">
    <property type="entry name" value="SLR0284 PROTEIN"/>
    <property type="match status" value="1"/>
</dbReference>
<reference evidence="2 3" key="1">
    <citation type="submission" date="2023-11" db="EMBL/GenBank/DDBJ databases">
        <title>Novel species in genus Nocardioides.</title>
        <authorList>
            <person name="Zhou H."/>
        </authorList>
    </citation>
    <scope>NUCLEOTIDE SEQUENCE [LARGE SCALE GENOMIC DNA]</scope>
    <source>
        <strain evidence="2 3">S-58</strain>
    </source>
</reference>
<dbReference type="Pfam" id="PF04020">
    <property type="entry name" value="Phage_holin_4_2"/>
    <property type="match status" value="1"/>
</dbReference>